<name>A0A8X6MNM5_NEPPI</name>
<keyword evidence="2" id="KW-1185">Reference proteome</keyword>
<accession>A0A8X6MNM5</accession>
<gene>
    <name evidence="1" type="ORF">NPIL_298991</name>
</gene>
<proteinExistence type="predicted"/>
<reference evidence="1" key="1">
    <citation type="submission" date="2020-08" db="EMBL/GenBank/DDBJ databases">
        <title>Multicomponent nature underlies the extraordinary mechanical properties of spider dragline silk.</title>
        <authorList>
            <person name="Kono N."/>
            <person name="Nakamura H."/>
            <person name="Mori M."/>
            <person name="Yoshida Y."/>
            <person name="Ohtoshi R."/>
            <person name="Malay A.D."/>
            <person name="Moran D.A.P."/>
            <person name="Tomita M."/>
            <person name="Numata K."/>
            <person name="Arakawa K."/>
        </authorList>
    </citation>
    <scope>NUCLEOTIDE SEQUENCE</scope>
</reference>
<protein>
    <submittedName>
        <fullName evidence="1">Uncharacterized protein</fullName>
    </submittedName>
</protein>
<dbReference type="EMBL" id="BMAW01000574">
    <property type="protein sequence ID" value="GFS69759.1"/>
    <property type="molecule type" value="Genomic_DNA"/>
</dbReference>
<comment type="caution">
    <text evidence="1">The sequence shown here is derived from an EMBL/GenBank/DDBJ whole genome shotgun (WGS) entry which is preliminary data.</text>
</comment>
<organism evidence="1 2">
    <name type="scientific">Nephila pilipes</name>
    <name type="common">Giant wood spider</name>
    <name type="synonym">Nephila maculata</name>
    <dbReference type="NCBI Taxonomy" id="299642"/>
    <lineage>
        <taxon>Eukaryota</taxon>
        <taxon>Metazoa</taxon>
        <taxon>Ecdysozoa</taxon>
        <taxon>Arthropoda</taxon>
        <taxon>Chelicerata</taxon>
        <taxon>Arachnida</taxon>
        <taxon>Araneae</taxon>
        <taxon>Araneomorphae</taxon>
        <taxon>Entelegynae</taxon>
        <taxon>Araneoidea</taxon>
        <taxon>Nephilidae</taxon>
        <taxon>Nephila</taxon>
    </lineage>
</organism>
<evidence type="ECO:0000313" key="2">
    <source>
        <dbReference type="Proteomes" id="UP000887013"/>
    </source>
</evidence>
<dbReference type="AlphaFoldDB" id="A0A8X6MNM5"/>
<dbReference type="Proteomes" id="UP000887013">
    <property type="component" value="Unassembled WGS sequence"/>
</dbReference>
<sequence>MREGHFVQNAYLSFRSLWLFKQDFSLRTIRTRFDTDVGACSQGYPDIHSVIVTTMAEKRIVHDEYEMTLRLPRNLSMSDIDPASYPVLNHFNILTVI</sequence>
<evidence type="ECO:0000313" key="1">
    <source>
        <dbReference type="EMBL" id="GFS69759.1"/>
    </source>
</evidence>